<dbReference type="EMBL" id="JASZZN010000012">
    <property type="protein sequence ID" value="MDM4017069.1"/>
    <property type="molecule type" value="Genomic_DNA"/>
</dbReference>
<feature type="domain" description="Phosphoribosyltransferase" evidence="3">
    <location>
        <begin position="274"/>
        <end position="330"/>
    </location>
</feature>
<dbReference type="SUPFAM" id="SSF53271">
    <property type="entry name" value="PRTase-like"/>
    <property type="match status" value="1"/>
</dbReference>
<dbReference type="PANTHER" id="PTHR47505:SF1">
    <property type="entry name" value="DNA UTILIZATION PROTEIN YHGH"/>
    <property type="match status" value="1"/>
</dbReference>
<comment type="similarity">
    <text evidence="1">Belongs to the ComF/GntX family.</text>
</comment>
<name>A0ABT7PKP6_9BACT</name>
<dbReference type="Pfam" id="PF18912">
    <property type="entry name" value="DZR_2"/>
    <property type="match status" value="1"/>
</dbReference>
<evidence type="ECO:0000256" key="2">
    <source>
        <dbReference type="SAM" id="MobiDB-lite"/>
    </source>
</evidence>
<evidence type="ECO:0000313" key="5">
    <source>
        <dbReference type="EMBL" id="MDM4017069.1"/>
    </source>
</evidence>
<gene>
    <name evidence="5" type="ORF">QTN89_16600</name>
</gene>
<feature type="region of interest" description="Disordered" evidence="2">
    <location>
        <begin position="72"/>
        <end position="104"/>
    </location>
</feature>
<evidence type="ECO:0000259" key="3">
    <source>
        <dbReference type="Pfam" id="PF00156"/>
    </source>
</evidence>
<dbReference type="Proteomes" id="UP001239462">
    <property type="component" value="Unassembled WGS sequence"/>
</dbReference>
<dbReference type="Pfam" id="PF00156">
    <property type="entry name" value="Pribosyltran"/>
    <property type="match status" value="1"/>
</dbReference>
<feature type="domain" description="Double zinc ribbon" evidence="4">
    <location>
        <begin position="25"/>
        <end position="74"/>
    </location>
</feature>
<dbReference type="InterPro" id="IPR051910">
    <property type="entry name" value="ComF/GntX_DNA_util-trans"/>
</dbReference>
<dbReference type="Gene3D" id="3.40.50.2020">
    <property type="match status" value="1"/>
</dbReference>
<protein>
    <submittedName>
        <fullName evidence="5">Double zinc ribbon domain-containing protein</fullName>
    </submittedName>
</protein>
<dbReference type="PANTHER" id="PTHR47505">
    <property type="entry name" value="DNA UTILIZATION PROTEIN YHGH"/>
    <property type="match status" value="1"/>
</dbReference>
<reference evidence="5 6" key="1">
    <citation type="submission" date="2023-06" db="EMBL/GenBank/DDBJ databases">
        <title>Roseiconus lacunae JC819 isolated from Gulf of Mannar region, Tamil Nadu.</title>
        <authorList>
            <person name="Pk S."/>
            <person name="Ch S."/>
            <person name="Ch V.R."/>
        </authorList>
    </citation>
    <scope>NUCLEOTIDE SEQUENCE [LARGE SCALE GENOMIC DNA]</scope>
    <source>
        <strain evidence="5 6">JC819</strain>
    </source>
</reference>
<dbReference type="RefSeq" id="WP_289164583.1">
    <property type="nucleotide sequence ID" value="NZ_JASZZN010000012.1"/>
</dbReference>
<comment type="caution">
    <text evidence="5">The sequence shown here is derived from an EMBL/GenBank/DDBJ whole genome shotgun (WGS) entry which is preliminary data.</text>
</comment>
<dbReference type="InterPro" id="IPR029057">
    <property type="entry name" value="PRTase-like"/>
</dbReference>
<dbReference type="InterPro" id="IPR000836">
    <property type="entry name" value="PRTase_dom"/>
</dbReference>
<accession>A0ABT7PKP6</accession>
<dbReference type="CDD" id="cd06223">
    <property type="entry name" value="PRTases_typeI"/>
    <property type="match status" value="1"/>
</dbReference>
<dbReference type="InterPro" id="IPR044005">
    <property type="entry name" value="DZR_2"/>
</dbReference>
<sequence length="334" mass="36657">MNLRQTLRRYLPDRQEPGDLWDDVLGLLLPPTCRVCDRCVREGVDFCPKCDREFRSSERVMQSACRRCGRPGAGGGNHDGSSQDPPTVHPEPVPTEDGISPPQSAATVAGAANLKPCVQDCQICHSQTLHFDSCIALWVYHDLVREAVVASKYGSQVALADALGRRLGHRLLTETVAFSPGFTDSPTVETPFDDSPTSAPALDSPDVITCVPSHFFRRVSRGGGGSRVIASAVYQTVRSQWKQAEFHECLATTRRIEKQAWLGEKERIENIRGAFKTTTPGWRSRKRPFLSGKHVLLIDDVMTTGATANEIAKTLKRDGARRVTIGVVARATGH</sequence>
<evidence type="ECO:0000313" key="6">
    <source>
        <dbReference type="Proteomes" id="UP001239462"/>
    </source>
</evidence>
<keyword evidence="6" id="KW-1185">Reference proteome</keyword>
<proteinExistence type="inferred from homology"/>
<evidence type="ECO:0000256" key="1">
    <source>
        <dbReference type="ARBA" id="ARBA00008007"/>
    </source>
</evidence>
<evidence type="ECO:0000259" key="4">
    <source>
        <dbReference type="Pfam" id="PF18912"/>
    </source>
</evidence>
<organism evidence="5 6">
    <name type="scientific">Roseiconus lacunae</name>
    <dbReference type="NCBI Taxonomy" id="2605694"/>
    <lineage>
        <taxon>Bacteria</taxon>
        <taxon>Pseudomonadati</taxon>
        <taxon>Planctomycetota</taxon>
        <taxon>Planctomycetia</taxon>
        <taxon>Pirellulales</taxon>
        <taxon>Pirellulaceae</taxon>
        <taxon>Roseiconus</taxon>
    </lineage>
</organism>